<dbReference type="PANTHER" id="PTHR32063">
    <property type="match status" value="1"/>
</dbReference>
<dbReference type="AlphaFoldDB" id="A0A8J6Y4R1"/>
<dbReference type="Gene3D" id="1.20.1640.10">
    <property type="entry name" value="Multidrug efflux transporter AcrB transmembrane domain"/>
    <property type="match status" value="2"/>
</dbReference>
<dbReference type="GO" id="GO:0005886">
    <property type="term" value="C:plasma membrane"/>
    <property type="evidence" value="ECO:0007669"/>
    <property type="project" value="TreeGrafter"/>
</dbReference>
<evidence type="ECO:0000313" key="2">
    <source>
        <dbReference type="EMBL" id="MBD3870142.1"/>
    </source>
</evidence>
<feature type="transmembrane region" description="Helical" evidence="1">
    <location>
        <begin position="941"/>
        <end position="961"/>
    </location>
</feature>
<feature type="transmembrane region" description="Helical" evidence="1">
    <location>
        <begin position="1044"/>
        <end position="1070"/>
    </location>
</feature>
<name>A0A8J6Y4R1_9BACT</name>
<feature type="transmembrane region" description="Helical" evidence="1">
    <location>
        <begin position="463"/>
        <end position="485"/>
    </location>
</feature>
<dbReference type="SUPFAM" id="SSF82714">
    <property type="entry name" value="Multidrug efflux transporter AcrB TolC docking domain, DN and DC subdomains"/>
    <property type="match status" value="2"/>
</dbReference>
<sequence>MKIVDLSIRRPVSVFIFSVAAVVFGIVAFRNLAVNLLPDISYPSLTVRTTYEGTAPVEIESLLTRPIENAVGVVNNVVRVTSSSRADVSEVTLEFAWNTNMDFAALDVRDRLDRVRLPMDAELPVLLKYDPSLDPILRIGLYGSDELARLRFLGEEDIKRALERIEGVAAVVVSGGLEEEIQVDLDERKMASLGLSVGQISNRLAAENVNITGGSLRDGQTEYLVRTLNEFVRPEDMRSIVVQRTGDAIVRLSDVARVYTGHKEREIITRINGAESVELAVYKEGGTNTVTVSNAVTARLDSLRGELNRLDPNLRMDVITDQARYIRQAVREVLETALYGGLLAILVLFLFLRSLKKTLIISVSIPVSVVATFFLMYVADISLNIMSLGGLTLGVGLLVDNAIVVLEAVQRKRDDGLDEVEAARVGTSEVGRAITASTLTTICVFVPIVFVEGVAAQLFRDQALTVAFSLVVSLIVALTLIPMLASREFRPESTLGTASDESQTAAPIRWLGNAIFFVTTRFLSVLLGASRAIGRLMAAVFSPFLNLFDRLLEAVGERYSKTIRAVLSRPLTVVAVTVVLFLGSLGFLRVLGSELIPELIQGEFFADIELPPGARLEVTDRRLVELTKAAANVDSARTVYTIAGTSNEQGGTAGELREYLGQINVTLEPPVSRELEDTAMKTIRDAIDADNRVFSGTANPATSGERPPIIARFGRPSYFSFKTAIEVEIRGFNIELLKRLADEAVGRFHAIEGLADISSSTEGGHPELQVHLNRDRLAAYGIGVSDVASVLRSMVQGEIATDITRSDRTIDIRIRAAEQFRGSATALGNLTITHAGTTPIPLSAVAEVVELEGPAEIRRADGSRIARITANLAGRDLGSVTRDVRSSLENMSWPSGYDWRLGGQEEEMATSFSSMRLAFGLAIFMVYLVMASQFESLLHPFVIMFSVPFAIIGVLATMWLFGVTISVVSLIGFILLAGIVVNDAIVLVDYANQLRKQGMSKLEALAGAGRVRLRPILMTTATTVFGLLPMALGLGEGAELRTPMALTVIGGMITSTLLTLLVVPAVYAILDRRS</sequence>
<feature type="transmembrane region" description="Helical" evidence="1">
    <location>
        <begin position="1011"/>
        <end position="1032"/>
    </location>
</feature>
<dbReference type="Gene3D" id="3.30.70.1440">
    <property type="entry name" value="Multidrug efflux transporter AcrB pore domain"/>
    <property type="match status" value="1"/>
</dbReference>
<protein>
    <submittedName>
        <fullName evidence="2">Efflux RND transporter permease subunit</fullName>
    </submittedName>
</protein>
<evidence type="ECO:0000313" key="3">
    <source>
        <dbReference type="Proteomes" id="UP000598633"/>
    </source>
</evidence>
<dbReference type="InterPro" id="IPR001036">
    <property type="entry name" value="Acrflvin-R"/>
</dbReference>
<dbReference type="PRINTS" id="PR00702">
    <property type="entry name" value="ACRIFLAVINRP"/>
</dbReference>
<accession>A0A8J6Y4R1</accession>
<reference evidence="2 3" key="1">
    <citation type="submission" date="2020-08" db="EMBL/GenBank/DDBJ databases">
        <title>Acidobacteriota in marine sediments use diverse sulfur dissimilation pathways.</title>
        <authorList>
            <person name="Wasmund K."/>
        </authorList>
    </citation>
    <scope>NUCLEOTIDE SEQUENCE [LARGE SCALE GENOMIC DNA]</scope>
    <source>
        <strain evidence="2">MAG AM3-A</strain>
    </source>
</reference>
<organism evidence="2 3">
    <name type="scientific">Candidatus Sulfomarinibacter kjeldsenii</name>
    <dbReference type="NCBI Taxonomy" id="2885994"/>
    <lineage>
        <taxon>Bacteria</taxon>
        <taxon>Pseudomonadati</taxon>
        <taxon>Acidobacteriota</taxon>
        <taxon>Thermoanaerobaculia</taxon>
        <taxon>Thermoanaerobaculales</taxon>
        <taxon>Candidatus Sulfomarinibacteraceae</taxon>
        <taxon>Candidatus Sulfomarinibacter</taxon>
    </lineage>
</organism>
<dbReference type="GO" id="GO:0042910">
    <property type="term" value="F:xenobiotic transmembrane transporter activity"/>
    <property type="evidence" value="ECO:0007669"/>
    <property type="project" value="TreeGrafter"/>
</dbReference>
<dbReference type="Gene3D" id="3.30.70.1320">
    <property type="entry name" value="Multidrug efflux transporter AcrB pore domain like"/>
    <property type="match status" value="1"/>
</dbReference>
<feature type="transmembrane region" description="Helical" evidence="1">
    <location>
        <begin position="430"/>
        <end position="451"/>
    </location>
</feature>
<keyword evidence="1" id="KW-0472">Membrane</keyword>
<feature type="transmembrane region" description="Helical" evidence="1">
    <location>
        <begin position="506"/>
        <end position="526"/>
    </location>
</feature>
<dbReference type="Gene3D" id="3.30.2090.10">
    <property type="entry name" value="Multidrug efflux transporter AcrB TolC docking domain, DN and DC subdomains"/>
    <property type="match status" value="2"/>
</dbReference>
<gene>
    <name evidence="2" type="ORF">IFJ97_02135</name>
</gene>
<dbReference type="InterPro" id="IPR027463">
    <property type="entry name" value="AcrB_DN_DC_subdom"/>
</dbReference>
<keyword evidence="1" id="KW-0812">Transmembrane</keyword>
<dbReference type="Pfam" id="PF00873">
    <property type="entry name" value="ACR_tran"/>
    <property type="match status" value="1"/>
</dbReference>
<evidence type="ECO:0000256" key="1">
    <source>
        <dbReference type="SAM" id="Phobius"/>
    </source>
</evidence>
<feature type="transmembrane region" description="Helical" evidence="1">
    <location>
        <begin position="359"/>
        <end position="379"/>
    </location>
</feature>
<dbReference type="SUPFAM" id="SSF82693">
    <property type="entry name" value="Multidrug efflux transporter AcrB pore domain, PN1, PN2, PC1 and PC2 subdomains"/>
    <property type="match status" value="3"/>
</dbReference>
<feature type="transmembrane region" description="Helical" evidence="1">
    <location>
        <begin position="570"/>
        <end position="591"/>
    </location>
</feature>
<dbReference type="SUPFAM" id="SSF82866">
    <property type="entry name" value="Multidrug efflux transporter AcrB transmembrane domain"/>
    <property type="match status" value="2"/>
</dbReference>
<dbReference type="Proteomes" id="UP000598633">
    <property type="component" value="Unassembled WGS sequence"/>
</dbReference>
<proteinExistence type="predicted"/>
<dbReference type="EMBL" id="JACXWA010000034">
    <property type="protein sequence ID" value="MBD3870142.1"/>
    <property type="molecule type" value="Genomic_DNA"/>
</dbReference>
<feature type="transmembrane region" description="Helical" evidence="1">
    <location>
        <begin position="967"/>
        <end position="990"/>
    </location>
</feature>
<dbReference type="PANTHER" id="PTHR32063:SF0">
    <property type="entry name" value="SWARMING MOTILITY PROTEIN SWRC"/>
    <property type="match status" value="1"/>
</dbReference>
<keyword evidence="1" id="KW-1133">Transmembrane helix</keyword>
<dbReference type="Gene3D" id="3.30.70.1430">
    <property type="entry name" value="Multidrug efflux transporter AcrB pore domain"/>
    <property type="match status" value="2"/>
</dbReference>
<feature type="transmembrane region" description="Helical" evidence="1">
    <location>
        <begin position="908"/>
        <end position="929"/>
    </location>
</feature>
<feature type="transmembrane region" description="Helical" evidence="1">
    <location>
        <begin position="336"/>
        <end position="352"/>
    </location>
</feature>
<comment type="caution">
    <text evidence="2">The sequence shown here is derived from an EMBL/GenBank/DDBJ whole genome shotgun (WGS) entry which is preliminary data.</text>
</comment>
<feature type="transmembrane region" description="Helical" evidence="1">
    <location>
        <begin position="12"/>
        <end position="33"/>
    </location>
</feature>